<evidence type="ECO:0000313" key="1">
    <source>
        <dbReference type="EMBL" id="MBX57708.1"/>
    </source>
</evidence>
<protein>
    <submittedName>
        <fullName evidence="1">Uncharacterized protein</fullName>
    </submittedName>
</protein>
<dbReference type="AlphaFoldDB" id="A0A2P2PSJ7"/>
<organism evidence="1">
    <name type="scientific">Rhizophora mucronata</name>
    <name type="common">Asiatic mangrove</name>
    <dbReference type="NCBI Taxonomy" id="61149"/>
    <lineage>
        <taxon>Eukaryota</taxon>
        <taxon>Viridiplantae</taxon>
        <taxon>Streptophyta</taxon>
        <taxon>Embryophyta</taxon>
        <taxon>Tracheophyta</taxon>
        <taxon>Spermatophyta</taxon>
        <taxon>Magnoliopsida</taxon>
        <taxon>eudicotyledons</taxon>
        <taxon>Gunneridae</taxon>
        <taxon>Pentapetalae</taxon>
        <taxon>rosids</taxon>
        <taxon>fabids</taxon>
        <taxon>Malpighiales</taxon>
        <taxon>Rhizophoraceae</taxon>
        <taxon>Rhizophora</taxon>
    </lineage>
</organism>
<dbReference type="EMBL" id="GGEC01077224">
    <property type="protein sequence ID" value="MBX57708.1"/>
    <property type="molecule type" value="Transcribed_RNA"/>
</dbReference>
<sequence>MYLQDYVSEIEVMCRLTFLLHHFTRILPSISGMIQKYFVSLASHHNDMYMLIKLGL</sequence>
<proteinExistence type="predicted"/>
<name>A0A2P2PSJ7_RHIMU</name>
<accession>A0A2P2PSJ7</accession>
<reference evidence="1" key="1">
    <citation type="submission" date="2018-02" db="EMBL/GenBank/DDBJ databases">
        <title>Rhizophora mucronata_Transcriptome.</title>
        <authorList>
            <person name="Meera S.P."/>
            <person name="Sreeshan A."/>
            <person name="Augustine A."/>
        </authorList>
    </citation>
    <scope>NUCLEOTIDE SEQUENCE</scope>
    <source>
        <tissue evidence="1">Leaf</tissue>
    </source>
</reference>